<feature type="transmembrane region" description="Helical" evidence="5">
    <location>
        <begin position="425"/>
        <end position="447"/>
    </location>
</feature>
<feature type="transmembrane region" description="Helical" evidence="5">
    <location>
        <begin position="299"/>
        <end position="318"/>
    </location>
</feature>
<evidence type="ECO:0000313" key="7">
    <source>
        <dbReference type="EMBL" id="GAA2778995.1"/>
    </source>
</evidence>
<dbReference type="EMBL" id="BAAAUX010000005">
    <property type="protein sequence ID" value="GAA2778995.1"/>
    <property type="molecule type" value="Genomic_DNA"/>
</dbReference>
<feature type="transmembrane region" description="Helical" evidence="5">
    <location>
        <begin position="401"/>
        <end position="419"/>
    </location>
</feature>
<keyword evidence="3 5" id="KW-1133">Transmembrane helix</keyword>
<feature type="transmembrane region" description="Helical" evidence="5">
    <location>
        <begin position="170"/>
        <end position="189"/>
    </location>
</feature>
<keyword evidence="4 5" id="KW-0472">Membrane</keyword>
<dbReference type="PANTHER" id="PTHR23501">
    <property type="entry name" value="MAJOR FACILITATOR SUPERFAMILY"/>
    <property type="match status" value="1"/>
</dbReference>
<feature type="transmembrane region" description="Helical" evidence="5">
    <location>
        <begin position="210"/>
        <end position="228"/>
    </location>
</feature>
<dbReference type="PROSITE" id="PS50850">
    <property type="entry name" value="MFS"/>
    <property type="match status" value="1"/>
</dbReference>
<evidence type="ECO:0000259" key="6">
    <source>
        <dbReference type="PROSITE" id="PS50850"/>
    </source>
</evidence>
<evidence type="ECO:0000313" key="8">
    <source>
        <dbReference type="Proteomes" id="UP001500979"/>
    </source>
</evidence>
<dbReference type="PANTHER" id="PTHR23501:SF154">
    <property type="entry name" value="MULTIDRUG-EFFLUX TRANSPORTER RV1634-RELATED"/>
    <property type="match status" value="1"/>
</dbReference>
<keyword evidence="2 5" id="KW-0812">Transmembrane</keyword>
<dbReference type="InterPro" id="IPR036259">
    <property type="entry name" value="MFS_trans_sf"/>
</dbReference>
<feature type="transmembrane region" description="Helical" evidence="5">
    <location>
        <begin position="83"/>
        <end position="103"/>
    </location>
</feature>
<dbReference type="Proteomes" id="UP001500979">
    <property type="component" value="Unassembled WGS sequence"/>
</dbReference>
<dbReference type="InterPro" id="IPR020846">
    <property type="entry name" value="MFS_dom"/>
</dbReference>
<comment type="caution">
    <text evidence="7">The sequence shown here is derived from an EMBL/GenBank/DDBJ whole genome shotgun (WGS) entry which is preliminary data.</text>
</comment>
<feature type="transmembrane region" description="Helical" evidence="5">
    <location>
        <begin position="274"/>
        <end position="293"/>
    </location>
</feature>
<accession>A0ABN3V5B1</accession>
<sequence length="455" mass="46864">MSTETRAPSALWAPQRRNFTVGMILVVTLAAFEAMGLGTALPTIVAELRGEDYYSWPFTVFMAASAIATVLAGQLADRRGPGLLLLLGLPSFALGLVIAGVAPDMPTLLVARVFQGLGGGAQIVALYVMIARVYPEQDRPAAFGALSSAWVVPSLIGPAVAGFLTEYLSWRWVFLGLAPLVVLGAALLVPTVRRHGARREGAAAPGRPGLPLAAVGASAGVVALTWSAQNPSLYSLFLGAAALVVLVISVRLLVPPGTLLVRPGIPAMVFARGLAAGAFFTAQAFVPLVLSVVHHYTPSMAGVPLTVGSLGWTVGALWQSRQRERRREPIVAAGLALVGTGVCGLSLIAPAWGPHWLVFVLWFVAGTGMGIGTASTSVRVLALSPEQERGFNSSALQISDMLGQATMVGLGGVVVTALASTSAPAAGVVPLDLLLAALAGLGALLVLRSGREQTA</sequence>
<comment type="subcellular location">
    <subcellularLocation>
        <location evidence="1">Cell membrane</location>
        <topology evidence="1">Multi-pass membrane protein</topology>
    </subcellularLocation>
</comment>
<evidence type="ECO:0000256" key="3">
    <source>
        <dbReference type="ARBA" id="ARBA00022989"/>
    </source>
</evidence>
<protein>
    <submittedName>
        <fullName evidence="7">MFS transporter</fullName>
    </submittedName>
</protein>
<proteinExistence type="predicted"/>
<feature type="domain" description="Major facilitator superfamily (MFS) profile" evidence="6">
    <location>
        <begin position="19"/>
        <end position="454"/>
    </location>
</feature>
<evidence type="ECO:0000256" key="1">
    <source>
        <dbReference type="ARBA" id="ARBA00004651"/>
    </source>
</evidence>
<organism evidence="7 8">
    <name type="scientific">Saccharopolyspora taberi</name>
    <dbReference type="NCBI Taxonomy" id="60895"/>
    <lineage>
        <taxon>Bacteria</taxon>
        <taxon>Bacillati</taxon>
        <taxon>Actinomycetota</taxon>
        <taxon>Actinomycetes</taxon>
        <taxon>Pseudonocardiales</taxon>
        <taxon>Pseudonocardiaceae</taxon>
        <taxon>Saccharopolyspora</taxon>
    </lineage>
</organism>
<name>A0ABN3V5B1_9PSEU</name>
<dbReference type="RefSeq" id="WP_344678267.1">
    <property type="nucleotide sequence ID" value="NZ_BAAAUX010000005.1"/>
</dbReference>
<feature type="transmembrane region" description="Helical" evidence="5">
    <location>
        <begin position="109"/>
        <end position="130"/>
    </location>
</feature>
<feature type="transmembrane region" description="Helical" evidence="5">
    <location>
        <begin position="53"/>
        <end position="71"/>
    </location>
</feature>
<feature type="transmembrane region" description="Helical" evidence="5">
    <location>
        <begin position="330"/>
        <end position="353"/>
    </location>
</feature>
<evidence type="ECO:0000256" key="2">
    <source>
        <dbReference type="ARBA" id="ARBA00022692"/>
    </source>
</evidence>
<feature type="transmembrane region" description="Helical" evidence="5">
    <location>
        <begin position="21"/>
        <end position="41"/>
    </location>
</feature>
<evidence type="ECO:0000256" key="4">
    <source>
        <dbReference type="ARBA" id="ARBA00023136"/>
    </source>
</evidence>
<feature type="transmembrane region" description="Helical" evidence="5">
    <location>
        <begin position="142"/>
        <end position="164"/>
    </location>
</feature>
<dbReference type="Pfam" id="PF07690">
    <property type="entry name" value="MFS_1"/>
    <property type="match status" value="1"/>
</dbReference>
<reference evidence="7 8" key="1">
    <citation type="journal article" date="2019" name="Int. J. Syst. Evol. Microbiol.">
        <title>The Global Catalogue of Microorganisms (GCM) 10K type strain sequencing project: providing services to taxonomists for standard genome sequencing and annotation.</title>
        <authorList>
            <consortium name="The Broad Institute Genomics Platform"/>
            <consortium name="The Broad Institute Genome Sequencing Center for Infectious Disease"/>
            <person name="Wu L."/>
            <person name="Ma J."/>
        </authorList>
    </citation>
    <scope>NUCLEOTIDE SEQUENCE [LARGE SCALE GENOMIC DNA]</scope>
    <source>
        <strain evidence="7 8">JCM 9383</strain>
    </source>
</reference>
<evidence type="ECO:0000256" key="5">
    <source>
        <dbReference type="SAM" id="Phobius"/>
    </source>
</evidence>
<dbReference type="Gene3D" id="1.20.1250.20">
    <property type="entry name" value="MFS general substrate transporter like domains"/>
    <property type="match status" value="1"/>
</dbReference>
<keyword evidence="8" id="KW-1185">Reference proteome</keyword>
<dbReference type="SUPFAM" id="SSF103473">
    <property type="entry name" value="MFS general substrate transporter"/>
    <property type="match status" value="1"/>
</dbReference>
<feature type="transmembrane region" description="Helical" evidence="5">
    <location>
        <begin position="234"/>
        <end position="254"/>
    </location>
</feature>
<gene>
    <name evidence="7" type="ORF">GCM10010470_10710</name>
</gene>
<dbReference type="InterPro" id="IPR011701">
    <property type="entry name" value="MFS"/>
</dbReference>
<feature type="transmembrane region" description="Helical" evidence="5">
    <location>
        <begin position="359"/>
        <end position="381"/>
    </location>
</feature>